<dbReference type="Pfam" id="PF01300">
    <property type="entry name" value="Sua5_yciO_yrdC"/>
    <property type="match status" value="1"/>
</dbReference>
<gene>
    <name evidence="13" type="primary">tsaC_2</name>
    <name evidence="13" type="ORF">XM38_033770</name>
</gene>
<evidence type="ECO:0000256" key="7">
    <source>
        <dbReference type="ARBA" id="ARBA00022695"/>
    </source>
</evidence>
<dbReference type="KEGG" id="hhg:XM38_033770"/>
<dbReference type="GO" id="GO:0005737">
    <property type="term" value="C:cytoplasm"/>
    <property type="evidence" value="ECO:0007669"/>
    <property type="project" value="UniProtKB-SubCell"/>
</dbReference>
<evidence type="ECO:0000313" key="14">
    <source>
        <dbReference type="Proteomes" id="UP000191901"/>
    </source>
</evidence>
<evidence type="ECO:0000256" key="9">
    <source>
        <dbReference type="ARBA" id="ARBA00022840"/>
    </source>
</evidence>
<keyword evidence="14" id="KW-1185">Reference proteome</keyword>
<reference evidence="13 14" key="1">
    <citation type="journal article" date="2016" name="Biochim. Biophys. Acta">
        <title>Characterization of red-shifted phycobilisomes isolated from the chlorophyll f-containing cyanobacterium Halomicronema hongdechloris.</title>
        <authorList>
            <person name="Li Y."/>
            <person name="Lin Y."/>
            <person name="Garvey C.J."/>
            <person name="Birch D."/>
            <person name="Corkery R.W."/>
            <person name="Loughlin P.C."/>
            <person name="Scheer H."/>
            <person name="Willows R.D."/>
            <person name="Chen M."/>
        </authorList>
    </citation>
    <scope>NUCLEOTIDE SEQUENCE [LARGE SCALE GENOMIC DNA]</scope>
    <source>
        <strain evidence="13 14">C2206</strain>
    </source>
</reference>
<dbReference type="EC" id="2.7.7.87" evidence="3"/>
<dbReference type="InterPro" id="IPR006070">
    <property type="entry name" value="Sua5-like_dom"/>
</dbReference>
<keyword evidence="8" id="KW-0547">Nucleotide-binding</keyword>
<keyword evidence="6" id="KW-0819">tRNA processing</keyword>
<dbReference type="AlphaFoldDB" id="A0A1Z3HQ27"/>
<keyword evidence="4" id="KW-0963">Cytoplasm</keyword>
<dbReference type="InterPro" id="IPR017945">
    <property type="entry name" value="DHBP_synth_RibB-like_a/b_dom"/>
</dbReference>
<comment type="similarity">
    <text evidence="2">Belongs to the SUA5 family.</text>
</comment>
<dbReference type="GO" id="GO:0061710">
    <property type="term" value="F:L-threonylcarbamoyladenylate synthase"/>
    <property type="evidence" value="ECO:0007669"/>
    <property type="project" value="UniProtKB-EC"/>
</dbReference>
<dbReference type="PROSITE" id="PS51163">
    <property type="entry name" value="YRDC"/>
    <property type="match status" value="1"/>
</dbReference>
<evidence type="ECO:0000256" key="2">
    <source>
        <dbReference type="ARBA" id="ARBA00007663"/>
    </source>
</evidence>
<evidence type="ECO:0000256" key="6">
    <source>
        <dbReference type="ARBA" id="ARBA00022694"/>
    </source>
</evidence>
<comment type="catalytic activity">
    <reaction evidence="11">
        <text>L-threonine + hydrogencarbonate + ATP = L-threonylcarbamoyladenylate + diphosphate + H2O</text>
        <dbReference type="Rhea" id="RHEA:36407"/>
        <dbReference type="ChEBI" id="CHEBI:15377"/>
        <dbReference type="ChEBI" id="CHEBI:17544"/>
        <dbReference type="ChEBI" id="CHEBI:30616"/>
        <dbReference type="ChEBI" id="CHEBI:33019"/>
        <dbReference type="ChEBI" id="CHEBI:57926"/>
        <dbReference type="ChEBI" id="CHEBI:73682"/>
        <dbReference type="EC" id="2.7.7.87"/>
    </reaction>
</comment>
<dbReference type="RefSeq" id="WP_202978904.1">
    <property type="nucleotide sequence ID" value="NZ_CP021983.2"/>
</dbReference>
<proteinExistence type="inferred from homology"/>
<dbReference type="Proteomes" id="UP000191901">
    <property type="component" value="Chromosome"/>
</dbReference>
<name>A0A1Z3HQ27_9CYAN</name>
<evidence type="ECO:0000313" key="13">
    <source>
        <dbReference type="EMBL" id="ASC72420.1"/>
    </source>
</evidence>
<keyword evidence="5 13" id="KW-0808">Transferase</keyword>
<dbReference type="PANTHER" id="PTHR17490">
    <property type="entry name" value="SUA5"/>
    <property type="match status" value="1"/>
</dbReference>
<evidence type="ECO:0000256" key="11">
    <source>
        <dbReference type="ARBA" id="ARBA00048366"/>
    </source>
</evidence>
<evidence type="ECO:0000256" key="3">
    <source>
        <dbReference type="ARBA" id="ARBA00012584"/>
    </source>
</evidence>
<dbReference type="SUPFAM" id="SSF55821">
    <property type="entry name" value="YrdC/RibB"/>
    <property type="match status" value="1"/>
</dbReference>
<protein>
    <recommendedName>
        <fullName evidence="10">L-threonylcarbamoyladenylate synthase</fullName>
        <ecNumber evidence="3">2.7.7.87</ecNumber>
    </recommendedName>
    <alternativeName>
        <fullName evidence="10">L-threonylcarbamoyladenylate synthase</fullName>
    </alternativeName>
</protein>
<dbReference type="GO" id="GO:0008033">
    <property type="term" value="P:tRNA processing"/>
    <property type="evidence" value="ECO:0007669"/>
    <property type="project" value="UniProtKB-KW"/>
</dbReference>
<keyword evidence="9" id="KW-0067">ATP-binding</keyword>
<dbReference type="EMBL" id="CP021983">
    <property type="protein sequence ID" value="ASC72420.1"/>
    <property type="molecule type" value="Genomic_DNA"/>
</dbReference>
<dbReference type="GO" id="GO:0003725">
    <property type="term" value="F:double-stranded RNA binding"/>
    <property type="evidence" value="ECO:0007669"/>
    <property type="project" value="InterPro"/>
</dbReference>
<evidence type="ECO:0000256" key="10">
    <source>
        <dbReference type="ARBA" id="ARBA00029774"/>
    </source>
</evidence>
<dbReference type="PANTHER" id="PTHR17490:SF16">
    <property type="entry name" value="THREONYLCARBAMOYL-AMP SYNTHASE"/>
    <property type="match status" value="1"/>
</dbReference>
<dbReference type="GO" id="GO:0000049">
    <property type="term" value="F:tRNA binding"/>
    <property type="evidence" value="ECO:0007669"/>
    <property type="project" value="TreeGrafter"/>
</dbReference>
<sequence>MTGTAAERLIWQRVADRYWPGPLTLVLPASDRMPAAMNPTRSGTLGIRVPDHPLARYLLARTGPLATTSANTSGSAPLTRMAAIAAQFPEALLLSTEAQSSLATNDLGMAANGDGDGAASGQASTVVQWSQGEWVTLRSGVVSLPPDAGQEDAAETSRP</sequence>
<evidence type="ECO:0000256" key="4">
    <source>
        <dbReference type="ARBA" id="ARBA00022490"/>
    </source>
</evidence>
<accession>A0A1Z3HQ27</accession>
<comment type="subcellular location">
    <subcellularLocation>
        <location evidence="1">Cytoplasm</location>
    </subcellularLocation>
</comment>
<evidence type="ECO:0000259" key="12">
    <source>
        <dbReference type="PROSITE" id="PS51163"/>
    </source>
</evidence>
<organism evidence="13 14">
    <name type="scientific">Halomicronema hongdechloris C2206</name>
    <dbReference type="NCBI Taxonomy" id="1641165"/>
    <lineage>
        <taxon>Bacteria</taxon>
        <taxon>Bacillati</taxon>
        <taxon>Cyanobacteriota</taxon>
        <taxon>Cyanophyceae</taxon>
        <taxon>Nodosilineales</taxon>
        <taxon>Nodosilineaceae</taxon>
        <taxon>Halomicronema</taxon>
    </lineage>
</organism>
<dbReference type="GO" id="GO:0005524">
    <property type="term" value="F:ATP binding"/>
    <property type="evidence" value="ECO:0007669"/>
    <property type="project" value="UniProtKB-KW"/>
</dbReference>
<evidence type="ECO:0000256" key="1">
    <source>
        <dbReference type="ARBA" id="ARBA00004496"/>
    </source>
</evidence>
<keyword evidence="7 13" id="KW-0548">Nucleotidyltransferase</keyword>
<dbReference type="InterPro" id="IPR050156">
    <property type="entry name" value="TC-AMP_synthase_SUA5"/>
</dbReference>
<dbReference type="Gene3D" id="3.90.870.10">
    <property type="entry name" value="DHBP synthase"/>
    <property type="match status" value="1"/>
</dbReference>
<feature type="domain" description="YrdC-like" evidence="12">
    <location>
        <begin position="1"/>
        <end position="142"/>
    </location>
</feature>
<evidence type="ECO:0000256" key="8">
    <source>
        <dbReference type="ARBA" id="ARBA00022741"/>
    </source>
</evidence>
<dbReference type="GO" id="GO:0006450">
    <property type="term" value="P:regulation of translational fidelity"/>
    <property type="evidence" value="ECO:0007669"/>
    <property type="project" value="TreeGrafter"/>
</dbReference>
<evidence type="ECO:0000256" key="5">
    <source>
        <dbReference type="ARBA" id="ARBA00022679"/>
    </source>
</evidence>